<evidence type="ECO:0000313" key="2">
    <source>
        <dbReference type="Proteomes" id="UP001652581"/>
    </source>
</evidence>
<dbReference type="PANTHER" id="PTHR15087">
    <property type="entry name" value="PROTEIN NPAT"/>
    <property type="match status" value="1"/>
</dbReference>
<dbReference type="PROSITE" id="PS50896">
    <property type="entry name" value="LISH"/>
    <property type="match status" value="1"/>
</dbReference>
<accession>A0ABM5CMX4</accession>
<sequence length="599" mass="68328">MLLPSDVARLVLGYLQQENLTSTCQTFILESSNLKEYAEHCTDEGFIPACLLSLFGKNLTTILNEYVAMKAKETSNDVPAVMSSLWKKLDHTLSQIRSMQSSSGFAANQRARTRNGIAEIKWQRRLASQSAPVSSEVLTLPYLSGQFTTSPLTAAQVTRPTGQISAPLRSNFVVVNHSQSQDTVTTGEALNVIPGPQEKKTHASLMSPGRRKSESQRKSITLSGPHSTIRNFQDPNSFAVEKQMVIENAREKILSNKSLQEKLAENINKFLTSDSNIAQVPKQTDSNPTEPETSIDELLGLPHFHMAWKQESEFTQRDKAAIVIQKAWKSFLNVAVFQHLKSLINIRRQGEPRQIVRYINPKEVKFPPEIYYKIFTHRHIEDLCANSPRDYTKLPAKYASHNKSDRLQEEGYSGCYRRVENNGWRPVSERFWTSTENVMVEDKRESEFHFSKLKRRQDMEKKRKIRKIEWMKQMYYAGNLEAKSTNHDTLGLIHTATKGLIKAIETGGIDSVMEWEVDEVLNWTNTLNFDEYIANWKEIATSNSSANFKSFRFKEAKGKIYDYEDKLEEEMGASEDTSFENIYEGPGFTRLTPDSTYGI</sequence>
<dbReference type="SMART" id="SM00667">
    <property type="entry name" value="LisH"/>
    <property type="match status" value="1"/>
</dbReference>
<dbReference type="Proteomes" id="UP001652581">
    <property type="component" value="Chromosome 33"/>
</dbReference>
<dbReference type="GeneID" id="102528740"/>
<dbReference type="InterPro" id="IPR006594">
    <property type="entry name" value="LisH"/>
</dbReference>
<protein>
    <submittedName>
        <fullName evidence="3">Protein MFI isoform X5</fullName>
    </submittedName>
</protein>
<feature type="region of interest" description="Disordered" evidence="1">
    <location>
        <begin position="194"/>
        <end position="228"/>
    </location>
</feature>
<name>A0ABM5CMX4_VICPA</name>
<proteinExistence type="predicted"/>
<organism evidence="2 3">
    <name type="scientific">Vicugna pacos</name>
    <name type="common">Alpaca</name>
    <name type="synonym">Lama pacos</name>
    <dbReference type="NCBI Taxonomy" id="30538"/>
    <lineage>
        <taxon>Eukaryota</taxon>
        <taxon>Metazoa</taxon>
        <taxon>Chordata</taxon>
        <taxon>Craniata</taxon>
        <taxon>Vertebrata</taxon>
        <taxon>Euteleostomi</taxon>
        <taxon>Mammalia</taxon>
        <taxon>Eutheria</taxon>
        <taxon>Laurasiatheria</taxon>
        <taxon>Artiodactyla</taxon>
        <taxon>Tylopoda</taxon>
        <taxon>Camelidae</taxon>
        <taxon>Vicugna</taxon>
    </lineage>
</organism>
<keyword evidence="2" id="KW-1185">Reference proteome</keyword>
<dbReference type="PANTHER" id="PTHR15087:SF14">
    <property type="entry name" value="PROTEIN NPAT"/>
    <property type="match status" value="1"/>
</dbReference>
<dbReference type="RefSeq" id="XP_072809997.1">
    <property type="nucleotide sequence ID" value="XM_072953896.1"/>
</dbReference>
<feature type="compositionally biased region" description="Polar residues" evidence="1">
    <location>
        <begin position="218"/>
        <end position="228"/>
    </location>
</feature>
<evidence type="ECO:0000256" key="1">
    <source>
        <dbReference type="SAM" id="MobiDB-lite"/>
    </source>
</evidence>
<reference evidence="3" key="1">
    <citation type="submission" date="2025-08" db="UniProtKB">
        <authorList>
            <consortium name="RefSeq"/>
        </authorList>
    </citation>
    <scope>IDENTIFICATION</scope>
</reference>
<dbReference type="InterPro" id="IPR052850">
    <property type="entry name" value="NPAT_LisH"/>
</dbReference>
<gene>
    <name evidence="3" type="primary">C33H11orf65</name>
</gene>
<evidence type="ECO:0000313" key="3">
    <source>
        <dbReference type="RefSeq" id="XP_072809997.1"/>
    </source>
</evidence>